<dbReference type="EnsemblPlants" id="evm.model.05.647">
    <property type="protein sequence ID" value="cds.evm.model.05.647"/>
    <property type="gene ID" value="evm.TU.05.647"/>
</dbReference>
<dbReference type="EMBL" id="UZAU01000436">
    <property type="status" value="NOT_ANNOTATED_CDS"/>
    <property type="molecule type" value="Genomic_DNA"/>
</dbReference>
<accession>A0A803PR97</accession>
<evidence type="ECO:0008006" key="3">
    <source>
        <dbReference type="Google" id="ProtNLM"/>
    </source>
</evidence>
<dbReference type="AlphaFoldDB" id="A0A803PR97"/>
<evidence type="ECO:0000313" key="1">
    <source>
        <dbReference type="EnsemblPlants" id="cds.evm.model.05.647"/>
    </source>
</evidence>
<dbReference type="Gramene" id="evm.model.05.647">
    <property type="protein sequence ID" value="cds.evm.model.05.647"/>
    <property type="gene ID" value="evm.TU.05.647"/>
</dbReference>
<dbReference type="Proteomes" id="UP000596661">
    <property type="component" value="Chromosome 5"/>
</dbReference>
<sequence>MSLWSLNCVFCNVAEESIFHVLVECSFAHSCWNCSSLGVGVSALELAAGGNSGALEEAVMLCNNRPGQMRQLLDPKGLFPRLEAKTMLRFMRRGMHQLLPYPKAVPQTGFRHNF</sequence>
<evidence type="ECO:0000313" key="2">
    <source>
        <dbReference type="Proteomes" id="UP000596661"/>
    </source>
</evidence>
<protein>
    <recommendedName>
        <fullName evidence="3">Reverse transcriptase zinc-binding domain-containing protein</fullName>
    </recommendedName>
</protein>
<reference evidence="1" key="2">
    <citation type="submission" date="2021-03" db="UniProtKB">
        <authorList>
            <consortium name="EnsemblPlants"/>
        </authorList>
    </citation>
    <scope>IDENTIFICATION</scope>
</reference>
<organism evidence="1 2">
    <name type="scientific">Cannabis sativa</name>
    <name type="common">Hemp</name>
    <name type="synonym">Marijuana</name>
    <dbReference type="NCBI Taxonomy" id="3483"/>
    <lineage>
        <taxon>Eukaryota</taxon>
        <taxon>Viridiplantae</taxon>
        <taxon>Streptophyta</taxon>
        <taxon>Embryophyta</taxon>
        <taxon>Tracheophyta</taxon>
        <taxon>Spermatophyta</taxon>
        <taxon>Magnoliopsida</taxon>
        <taxon>eudicotyledons</taxon>
        <taxon>Gunneridae</taxon>
        <taxon>Pentapetalae</taxon>
        <taxon>rosids</taxon>
        <taxon>fabids</taxon>
        <taxon>Rosales</taxon>
        <taxon>Cannabaceae</taxon>
        <taxon>Cannabis</taxon>
    </lineage>
</organism>
<proteinExistence type="predicted"/>
<reference evidence="1" key="1">
    <citation type="submission" date="2018-11" db="EMBL/GenBank/DDBJ databases">
        <authorList>
            <person name="Grassa J C."/>
        </authorList>
    </citation>
    <scope>NUCLEOTIDE SEQUENCE [LARGE SCALE GENOMIC DNA]</scope>
</reference>
<keyword evidence="2" id="KW-1185">Reference proteome</keyword>
<name>A0A803PR97_CANSA</name>